<feature type="transmembrane region" description="Helical" evidence="1">
    <location>
        <begin position="240"/>
        <end position="260"/>
    </location>
</feature>
<name>A0ABS3E2I8_9GAMM</name>
<sequence>MFSLNVHDGTPVIRAATPFDTKSLWLPASLLCLLAIPFGWIGVFAPAIWLGLVAMENARRWKRAVSFVITGALMLVVNSGLVPGNDHITVLAPYTDAEGNVIYASLRPAKAIIALTVVVFMLFRPQPLRRADLPVIAAAVAVPVLLGALLLGVSPKLNATIAIAALINLLVVCIAEEGFFRWVMQRGLGEWLTGKWRWLPTLLVAALFTTLHTGWAATPALMALVGVAGLGYALVWQLRGSFWACVFTHWGVNLLHMTLLRYPV</sequence>
<dbReference type="Proteomes" id="UP000664293">
    <property type="component" value="Unassembled WGS sequence"/>
</dbReference>
<feature type="transmembrane region" description="Helical" evidence="1">
    <location>
        <begin position="135"/>
        <end position="153"/>
    </location>
</feature>
<dbReference type="GO" id="GO:0008237">
    <property type="term" value="F:metallopeptidase activity"/>
    <property type="evidence" value="ECO:0007669"/>
    <property type="project" value="UniProtKB-KW"/>
</dbReference>
<feature type="transmembrane region" description="Helical" evidence="1">
    <location>
        <begin position="102"/>
        <end position="123"/>
    </location>
</feature>
<accession>A0ABS3E2I8</accession>
<feature type="transmembrane region" description="Helical" evidence="1">
    <location>
        <begin position="201"/>
        <end position="234"/>
    </location>
</feature>
<dbReference type="EMBL" id="JAEKJR010000001">
    <property type="protein sequence ID" value="MBN8429506.1"/>
    <property type="molecule type" value="Genomic_DNA"/>
</dbReference>
<dbReference type="Pfam" id="PF02517">
    <property type="entry name" value="Rce1-like"/>
    <property type="match status" value="1"/>
</dbReference>
<comment type="caution">
    <text evidence="3">The sequence shown here is derived from an EMBL/GenBank/DDBJ whole genome shotgun (WGS) entry which is preliminary data.</text>
</comment>
<organism evidence="3 4">
    <name type="scientific">Microbulbifer salipaludis</name>
    <dbReference type="NCBI Taxonomy" id="187980"/>
    <lineage>
        <taxon>Bacteria</taxon>
        <taxon>Pseudomonadati</taxon>
        <taxon>Pseudomonadota</taxon>
        <taxon>Gammaproteobacteria</taxon>
        <taxon>Cellvibrionales</taxon>
        <taxon>Microbulbiferaceae</taxon>
        <taxon>Microbulbifer</taxon>
    </lineage>
</organism>
<evidence type="ECO:0000313" key="4">
    <source>
        <dbReference type="Proteomes" id="UP000664293"/>
    </source>
</evidence>
<keyword evidence="3" id="KW-0378">Hydrolase</keyword>
<keyword evidence="1" id="KW-1133">Transmembrane helix</keyword>
<evidence type="ECO:0000313" key="3">
    <source>
        <dbReference type="EMBL" id="MBN8429506.1"/>
    </source>
</evidence>
<keyword evidence="1" id="KW-0812">Transmembrane</keyword>
<keyword evidence="3" id="KW-0645">Protease</keyword>
<evidence type="ECO:0000259" key="2">
    <source>
        <dbReference type="Pfam" id="PF02517"/>
    </source>
</evidence>
<protein>
    <submittedName>
        <fullName evidence="3">CPBP family intramembrane metalloprotease</fullName>
    </submittedName>
</protein>
<keyword evidence="1" id="KW-0472">Membrane</keyword>
<feature type="transmembrane region" description="Helical" evidence="1">
    <location>
        <begin position="24"/>
        <end position="52"/>
    </location>
</feature>
<keyword evidence="3" id="KW-0482">Metalloprotease</keyword>
<reference evidence="3 4" key="1">
    <citation type="submission" date="2020-12" db="EMBL/GenBank/DDBJ databases">
        <title>Oil enriched cultivation method for isolating marine PHA-producing bacteria.</title>
        <authorList>
            <person name="Zheng W."/>
            <person name="Yu S."/>
            <person name="Huang Y."/>
        </authorList>
    </citation>
    <scope>NUCLEOTIDE SEQUENCE [LARGE SCALE GENOMIC DNA]</scope>
    <source>
        <strain evidence="3 4">SN0-2</strain>
    </source>
</reference>
<proteinExistence type="predicted"/>
<feature type="domain" description="CAAX prenyl protease 2/Lysostaphin resistance protein A-like" evidence="2">
    <location>
        <begin position="161"/>
        <end position="255"/>
    </location>
</feature>
<dbReference type="InterPro" id="IPR003675">
    <property type="entry name" value="Rce1/LyrA-like_dom"/>
</dbReference>
<evidence type="ECO:0000256" key="1">
    <source>
        <dbReference type="SAM" id="Phobius"/>
    </source>
</evidence>
<dbReference type="RefSeq" id="WP_206998222.1">
    <property type="nucleotide sequence ID" value="NZ_JAEKJR010000001.1"/>
</dbReference>
<keyword evidence="4" id="KW-1185">Reference proteome</keyword>
<feature type="transmembrane region" description="Helical" evidence="1">
    <location>
        <begin position="159"/>
        <end position="180"/>
    </location>
</feature>
<feature type="transmembrane region" description="Helical" evidence="1">
    <location>
        <begin position="64"/>
        <end position="82"/>
    </location>
</feature>
<gene>
    <name evidence="3" type="ORF">JF535_01455</name>
</gene>